<comment type="caution">
    <text evidence="1">The sequence shown here is derived from an EMBL/GenBank/DDBJ whole genome shotgun (WGS) entry which is preliminary data.</text>
</comment>
<dbReference type="AlphaFoldDB" id="A0A0F9KZT7"/>
<dbReference type="EMBL" id="LAZR01007043">
    <property type="protein sequence ID" value="KKM87849.1"/>
    <property type="molecule type" value="Genomic_DNA"/>
</dbReference>
<accession>A0A0F9KZT7</accession>
<organism evidence="1">
    <name type="scientific">marine sediment metagenome</name>
    <dbReference type="NCBI Taxonomy" id="412755"/>
    <lineage>
        <taxon>unclassified sequences</taxon>
        <taxon>metagenomes</taxon>
        <taxon>ecological metagenomes</taxon>
    </lineage>
</organism>
<name>A0A0F9KZT7_9ZZZZ</name>
<evidence type="ECO:0008006" key="2">
    <source>
        <dbReference type="Google" id="ProtNLM"/>
    </source>
</evidence>
<proteinExistence type="predicted"/>
<sequence length="285" mass="31020">MSESDAEIVFEEGISFAFGKTITRVFPKAMNLSEIIIQATMGALSGGASGNYIANSAIESITMRINGKEAVIYNGTSGIAGQISMGIAVLREFYYQMHGVAMPDENTIIELPDAIPKNNDVQIIIKLAENITSIQTLGGDRTTLAASTIDIKYKANDKLKGVVLVPYINWTMYSHGARTGNLPEYLPTLTEPLRKLIMITHDGNTLSNSTYDRLTISKGNKNLFDNSIADFRRNQAQKSRVANSTGFLMISFPSGLKVPASTLKLNFYAGTAGTAKYVHVGWLAY</sequence>
<reference evidence="1" key="1">
    <citation type="journal article" date="2015" name="Nature">
        <title>Complex archaea that bridge the gap between prokaryotes and eukaryotes.</title>
        <authorList>
            <person name="Spang A."/>
            <person name="Saw J.H."/>
            <person name="Jorgensen S.L."/>
            <person name="Zaremba-Niedzwiedzka K."/>
            <person name="Martijn J."/>
            <person name="Lind A.E."/>
            <person name="van Eijk R."/>
            <person name="Schleper C."/>
            <person name="Guy L."/>
            <person name="Ettema T.J."/>
        </authorList>
    </citation>
    <scope>NUCLEOTIDE SEQUENCE</scope>
</reference>
<gene>
    <name evidence="1" type="ORF">LCGC14_1264730</name>
</gene>
<protein>
    <recommendedName>
        <fullName evidence="2">Viral coat protein P2 N-terminal domain-containing protein</fullName>
    </recommendedName>
</protein>
<evidence type="ECO:0000313" key="1">
    <source>
        <dbReference type="EMBL" id="KKM87849.1"/>
    </source>
</evidence>